<dbReference type="InterPro" id="IPR036637">
    <property type="entry name" value="Phosphohistidine_dom_sf"/>
</dbReference>
<dbReference type="SUPFAM" id="SSF52009">
    <property type="entry name" value="Phosphohistidine domain"/>
    <property type="match status" value="1"/>
</dbReference>
<evidence type="ECO:0000256" key="11">
    <source>
        <dbReference type="ARBA" id="ARBA00022840"/>
    </source>
</evidence>
<dbReference type="FunFam" id="3.30.1490.20:FF:000010">
    <property type="entry name" value="Phosphoenolpyruvate synthase"/>
    <property type="match status" value="1"/>
</dbReference>
<dbReference type="InterPro" id="IPR000121">
    <property type="entry name" value="PEP_util_C"/>
</dbReference>
<evidence type="ECO:0000313" key="19">
    <source>
        <dbReference type="EMBL" id="NLP64585.1"/>
    </source>
</evidence>
<feature type="domain" description="PEP-utilising enzyme mobile" evidence="16">
    <location>
        <begin position="394"/>
        <end position="463"/>
    </location>
</feature>
<comment type="similarity">
    <text evidence="4 15">Belongs to the PEP-utilizing enzyme family.</text>
</comment>
<organism evidence="19 20">
    <name type="scientific">Paraburkholderia sacchari</name>
    <dbReference type="NCBI Taxonomy" id="159450"/>
    <lineage>
        <taxon>Bacteria</taxon>
        <taxon>Pseudomonadati</taxon>
        <taxon>Pseudomonadota</taxon>
        <taxon>Betaproteobacteria</taxon>
        <taxon>Burkholderiales</taxon>
        <taxon>Burkholderiaceae</taxon>
        <taxon>Paraburkholderia</taxon>
    </lineage>
</organism>
<dbReference type="Proteomes" id="UP000030460">
    <property type="component" value="Unassembled WGS sequence"/>
</dbReference>
<keyword evidence="9 15" id="KW-0547">Nucleotide-binding</keyword>
<name>A0A8T6ZIV0_9BURK</name>
<dbReference type="EMBL" id="JTDB02000009">
    <property type="protein sequence ID" value="NLP64585.1"/>
    <property type="molecule type" value="Genomic_DNA"/>
</dbReference>
<evidence type="ECO:0000256" key="13">
    <source>
        <dbReference type="ARBA" id="ARBA00033470"/>
    </source>
</evidence>
<keyword evidence="7 15" id="KW-0808">Transferase</keyword>
<comment type="caution">
    <text evidence="19">The sequence shown here is derived from an EMBL/GenBank/DDBJ whole genome shotgun (WGS) entry which is preliminary data.</text>
</comment>
<evidence type="ECO:0000256" key="3">
    <source>
        <dbReference type="ARBA" id="ARBA00004742"/>
    </source>
</evidence>
<dbReference type="Gene3D" id="3.50.30.10">
    <property type="entry name" value="Phosphohistidine domain"/>
    <property type="match status" value="1"/>
</dbReference>
<dbReference type="Gene3D" id="3.20.20.60">
    <property type="entry name" value="Phosphoenolpyruvate-binding domains"/>
    <property type="match status" value="1"/>
</dbReference>
<comment type="pathway">
    <text evidence="3 15">Carbohydrate biosynthesis; gluconeogenesis.</text>
</comment>
<dbReference type="PROSITE" id="PS00370">
    <property type="entry name" value="PEP_ENZYMES_PHOS_SITE"/>
    <property type="match status" value="1"/>
</dbReference>
<reference evidence="19" key="2">
    <citation type="submission" date="2020-04" db="EMBL/GenBank/DDBJ databases">
        <authorList>
            <person name="Alexandrino P."/>
            <person name="Mendonca T."/>
            <person name="Guaman L."/>
            <person name="Cherix J."/>
            <person name="Lozano-Sakalauskas G."/>
            <person name="Fujita A."/>
            <person name="Filho E.R."/>
            <person name="Long P."/>
            <person name="Padilla G."/>
            <person name="Taciro M.K."/>
            <person name="Gomez J.G."/>
            <person name="Silva L.F."/>
            <person name="Torres M."/>
        </authorList>
    </citation>
    <scope>NUCLEOTIDE SEQUENCE</scope>
    <source>
        <strain evidence="19">LMG 19450</strain>
    </source>
</reference>
<dbReference type="InterPro" id="IPR006319">
    <property type="entry name" value="PEP_synth"/>
</dbReference>
<dbReference type="SUPFAM" id="SSF56059">
    <property type="entry name" value="Glutathione synthetase ATP-binding domain-like"/>
    <property type="match status" value="1"/>
</dbReference>
<dbReference type="SUPFAM" id="SSF51621">
    <property type="entry name" value="Phosphoenolpyruvate/pyruvate domain"/>
    <property type="match status" value="1"/>
</dbReference>
<dbReference type="InterPro" id="IPR013815">
    <property type="entry name" value="ATP_grasp_subdomain_1"/>
</dbReference>
<dbReference type="InterPro" id="IPR018274">
    <property type="entry name" value="PEP_util_AS"/>
</dbReference>
<accession>A0A8T6ZIV0</accession>
<evidence type="ECO:0000256" key="4">
    <source>
        <dbReference type="ARBA" id="ARBA00007837"/>
    </source>
</evidence>
<evidence type="ECO:0000259" key="17">
    <source>
        <dbReference type="Pfam" id="PF01326"/>
    </source>
</evidence>
<dbReference type="Gene3D" id="3.30.1490.20">
    <property type="entry name" value="ATP-grasp fold, A domain"/>
    <property type="match status" value="1"/>
</dbReference>
<protein>
    <recommendedName>
        <fullName evidence="6 15">Phosphoenolpyruvate synthase</fullName>
        <shortName evidence="15">PEP synthase</shortName>
        <ecNumber evidence="5 15">2.7.9.2</ecNumber>
    </recommendedName>
    <alternativeName>
        <fullName evidence="13 15">Pyruvate, water dikinase</fullName>
    </alternativeName>
</protein>
<evidence type="ECO:0000256" key="6">
    <source>
        <dbReference type="ARBA" id="ARBA00021623"/>
    </source>
</evidence>
<dbReference type="RefSeq" id="WP_052148245.1">
    <property type="nucleotide sequence ID" value="NZ_CADFGF010000012.1"/>
</dbReference>
<dbReference type="EC" id="2.7.9.2" evidence="5 15"/>
<dbReference type="PANTHER" id="PTHR43030:SF1">
    <property type="entry name" value="PHOSPHOENOLPYRUVATE SYNTHASE"/>
    <property type="match status" value="1"/>
</dbReference>
<evidence type="ECO:0000256" key="7">
    <source>
        <dbReference type="ARBA" id="ARBA00022679"/>
    </source>
</evidence>
<keyword evidence="10 15" id="KW-0418">Kinase</keyword>
<comment type="function">
    <text evidence="2 15">Catalyzes the phosphorylation of pyruvate to phosphoenolpyruvate.</text>
</comment>
<dbReference type="InterPro" id="IPR008279">
    <property type="entry name" value="PEP-util_enz_mobile_dom"/>
</dbReference>
<dbReference type="NCBIfam" id="NF005057">
    <property type="entry name" value="PRK06464.1"/>
    <property type="match status" value="1"/>
</dbReference>
<dbReference type="AlphaFoldDB" id="A0A8T6ZIV0"/>
<evidence type="ECO:0000256" key="8">
    <source>
        <dbReference type="ARBA" id="ARBA00022723"/>
    </source>
</evidence>
<evidence type="ECO:0000259" key="16">
    <source>
        <dbReference type="Pfam" id="PF00391"/>
    </source>
</evidence>
<feature type="domain" description="PEP-utilising enzyme C-terminal" evidence="18">
    <location>
        <begin position="488"/>
        <end position="797"/>
    </location>
</feature>
<dbReference type="OrthoDB" id="9765468at2"/>
<dbReference type="InterPro" id="IPR023151">
    <property type="entry name" value="PEP_util_CS"/>
</dbReference>
<keyword evidence="8 15" id="KW-0479">Metal-binding</keyword>
<evidence type="ECO:0000256" key="15">
    <source>
        <dbReference type="PIRNR" id="PIRNR000854"/>
    </source>
</evidence>
<evidence type="ECO:0000313" key="20">
    <source>
        <dbReference type="Proteomes" id="UP000030460"/>
    </source>
</evidence>
<dbReference type="Pfam" id="PF00391">
    <property type="entry name" value="PEP-utilizers"/>
    <property type="match status" value="1"/>
</dbReference>
<dbReference type="NCBIfam" id="TIGR01418">
    <property type="entry name" value="PEP_synth"/>
    <property type="match status" value="1"/>
</dbReference>
<dbReference type="InterPro" id="IPR015813">
    <property type="entry name" value="Pyrv/PenolPyrv_kinase-like_dom"/>
</dbReference>
<dbReference type="PANTHER" id="PTHR43030">
    <property type="entry name" value="PHOSPHOENOLPYRUVATE SYNTHASE"/>
    <property type="match status" value="1"/>
</dbReference>
<evidence type="ECO:0000256" key="5">
    <source>
        <dbReference type="ARBA" id="ARBA00011996"/>
    </source>
</evidence>
<dbReference type="GO" id="GO:0005524">
    <property type="term" value="F:ATP binding"/>
    <property type="evidence" value="ECO:0007669"/>
    <property type="project" value="UniProtKB-KW"/>
</dbReference>
<keyword evidence="12 15" id="KW-0460">Magnesium</keyword>
<comment type="cofactor">
    <cofactor evidence="1 15">
        <name>Mg(2+)</name>
        <dbReference type="ChEBI" id="CHEBI:18420"/>
    </cofactor>
</comment>
<evidence type="ECO:0000256" key="2">
    <source>
        <dbReference type="ARBA" id="ARBA00002988"/>
    </source>
</evidence>
<dbReference type="FunFam" id="3.30.470.20:FF:000017">
    <property type="entry name" value="Phosphoenolpyruvate synthase"/>
    <property type="match status" value="1"/>
</dbReference>
<dbReference type="Pfam" id="PF01326">
    <property type="entry name" value="PPDK_N"/>
    <property type="match status" value="1"/>
</dbReference>
<sequence>MNAASAPVVWLSQVTRADLARVGGKNASLGELIANLAPHGIKVPPGFATTAQAYRDFLAANHLDDVIAAALDDLHAKRRTLAETGALIRAAILRGEWPAAIADAIRAAYADLCRQSGQRDQSDQDRLSVAVRSSATAEDLPEASFAGQFETFLNVSGGAAVLDACRRCYASLYTDRAISYRQAKGFDALKVAVSVGVQQMVRADLGGAGVMFSIDTETGFGRVVLIDAAWGLGENVVQGAVDPDEYEVFKPLLDDPSLAPIVGKQRGAKTLKMICVRSRMHPTRNVRTSLAERRAYVLQDEEILKLARWACRIEAHYGCAMDMEWAKDGATGEIFIVQARPETVQSRRDAGALKTWHLDKAGPKLLSGVSVGEAIGAGPVCVIEQPRDMARFVDGAVLVAQTTDPDWVPVMRRAAAIVTDHGGRTSHAAIVSRELGLPAIVGTGNATRVLRNRQKVTVSCAQGEQGAVYEGIADFHAQEIDFSDLPPTRTAIMLNLANPAAAFRWWRMPADGVGLARMEFVIGSQIRAHPMALVHYDQLKDERAKRIIRDLSAGYADKTEYFVDQLSRALGRIAAAHFPHPVIVRMSDFKTNEYANLVGGAQFEPHEANPMLGFRGASRYYSPLYREGFALECRAIRRLREEMGFTNVVVMIPFCRTPEEADRVLAVMRENGLERGRNGLEIYVMCEIPSNVVLAREFARRFDGFSIGSNDLTQLTLGVDRDSAQLAGLFDEQSDALKWMVRTVIAEAHRAGAKVGLCGEAPAHHPEFAAFLVECGIDSISVGPDSFVALKQRVAASESARETHAGMPVTLAGRAPL</sequence>
<evidence type="ECO:0000256" key="10">
    <source>
        <dbReference type="ARBA" id="ARBA00022777"/>
    </source>
</evidence>
<dbReference type="PROSITE" id="PS00742">
    <property type="entry name" value="PEP_ENZYMES_2"/>
    <property type="match status" value="1"/>
</dbReference>
<reference evidence="19" key="1">
    <citation type="journal article" date="2015" name="Genome Announc.">
        <title>Draft Genome Sequence of the Polyhydroxyalkanoate-Producing Bacterium Burkholderia sacchari LMG 19450 Isolated from Brazilian Sugarcane Plantation Soil.</title>
        <authorList>
            <person name="Alexandrino P.M."/>
            <person name="Mendonca T.T."/>
            <person name="Guaman Bautista L.P."/>
            <person name="Cherix J."/>
            <person name="Lozano-Sakalauskas G.C."/>
            <person name="Fujita A."/>
            <person name="Ramos Filho E."/>
            <person name="Long P."/>
            <person name="Padilla G."/>
            <person name="Taciro M.K."/>
            <person name="Gomez J.G."/>
            <person name="Silva L.F."/>
        </authorList>
    </citation>
    <scope>NUCLEOTIDE SEQUENCE</scope>
    <source>
        <strain evidence="19">LMG 19450</strain>
    </source>
</reference>
<dbReference type="GO" id="GO:0046872">
    <property type="term" value="F:metal ion binding"/>
    <property type="evidence" value="ECO:0007669"/>
    <property type="project" value="UniProtKB-KW"/>
</dbReference>
<dbReference type="GO" id="GO:0008986">
    <property type="term" value="F:pyruvate, water dikinase activity"/>
    <property type="evidence" value="ECO:0007669"/>
    <property type="project" value="UniProtKB-EC"/>
</dbReference>
<evidence type="ECO:0000256" key="12">
    <source>
        <dbReference type="ARBA" id="ARBA00022842"/>
    </source>
</evidence>
<feature type="domain" description="Pyruvate phosphate dikinase AMP/ATP-binding" evidence="17">
    <location>
        <begin position="21"/>
        <end position="350"/>
    </location>
</feature>
<evidence type="ECO:0000259" key="18">
    <source>
        <dbReference type="Pfam" id="PF02896"/>
    </source>
</evidence>
<keyword evidence="11 15" id="KW-0067">ATP-binding</keyword>
<dbReference type="InterPro" id="IPR040442">
    <property type="entry name" value="Pyrv_kinase-like_dom_sf"/>
</dbReference>
<proteinExistence type="inferred from homology"/>
<dbReference type="InterPro" id="IPR002192">
    <property type="entry name" value="PPDK_AMP/ATP-bd"/>
</dbReference>
<evidence type="ECO:0000256" key="14">
    <source>
        <dbReference type="ARBA" id="ARBA00047700"/>
    </source>
</evidence>
<dbReference type="PIRSF" id="PIRSF000854">
    <property type="entry name" value="PEP_synthase"/>
    <property type="match status" value="1"/>
</dbReference>
<comment type="catalytic activity">
    <reaction evidence="14 15">
        <text>pyruvate + ATP + H2O = phosphoenolpyruvate + AMP + phosphate + 2 H(+)</text>
        <dbReference type="Rhea" id="RHEA:11364"/>
        <dbReference type="ChEBI" id="CHEBI:15361"/>
        <dbReference type="ChEBI" id="CHEBI:15377"/>
        <dbReference type="ChEBI" id="CHEBI:15378"/>
        <dbReference type="ChEBI" id="CHEBI:30616"/>
        <dbReference type="ChEBI" id="CHEBI:43474"/>
        <dbReference type="ChEBI" id="CHEBI:58702"/>
        <dbReference type="ChEBI" id="CHEBI:456215"/>
        <dbReference type="EC" id="2.7.9.2"/>
    </reaction>
</comment>
<evidence type="ECO:0000256" key="9">
    <source>
        <dbReference type="ARBA" id="ARBA00022741"/>
    </source>
</evidence>
<dbReference type="Gene3D" id="3.30.470.20">
    <property type="entry name" value="ATP-grasp fold, B domain"/>
    <property type="match status" value="1"/>
</dbReference>
<gene>
    <name evidence="19" type="primary">ppsA</name>
    <name evidence="19" type="ORF">NH14_026205</name>
</gene>
<evidence type="ECO:0000256" key="1">
    <source>
        <dbReference type="ARBA" id="ARBA00001946"/>
    </source>
</evidence>
<keyword evidence="20" id="KW-1185">Reference proteome</keyword>
<dbReference type="Pfam" id="PF02896">
    <property type="entry name" value="PEP-utilizers_C"/>
    <property type="match status" value="1"/>
</dbReference>